<evidence type="ECO:0000313" key="2">
    <source>
        <dbReference type="Proteomes" id="UP000678499"/>
    </source>
</evidence>
<evidence type="ECO:0000313" key="1">
    <source>
        <dbReference type="EMBL" id="CAD7285471.1"/>
    </source>
</evidence>
<dbReference type="EMBL" id="OA897315">
    <property type="protein sequence ID" value="CAD7285471.1"/>
    <property type="molecule type" value="Genomic_DNA"/>
</dbReference>
<protein>
    <submittedName>
        <fullName evidence="1">Uncharacterized protein</fullName>
    </submittedName>
</protein>
<organism evidence="1">
    <name type="scientific">Notodromas monacha</name>
    <dbReference type="NCBI Taxonomy" id="399045"/>
    <lineage>
        <taxon>Eukaryota</taxon>
        <taxon>Metazoa</taxon>
        <taxon>Ecdysozoa</taxon>
        <taxon>Arthropoda</taxon>
        <taxon>Crustacea</taxon>
        <taxon>Oligostraca</taxon>
        <taxon>Ostracoda</taxon>
        <taxon>Podocopa</taxon>
        <taxon>Podocopida</taxon>
        <taxon>Cypridocopina</taxon>
        <taxon>Cypridoidea</taxon>
        <taxon>Cyprididae</taxon>
        <taxon>Notodromas</taxon>
    </lineage>
</organism>
<dbReference type="AlphaFoldDB" id="A0A7R9C1C6"/>
<reference evidence="1" key="1">
    <citation type="submission" date="2020-11" db="EMBL/GenBank/DDBJ databases">
        <authorList>
            <person name="Tran Van P."/>
        </authorList>
    </citation>
    <scope>NUCLEOTIDE SEQUENCE</scope>
</reference>
<gene>
    <name evidence="1" type="ORF">NMOB1V02_LOCUS13073</name>
</gene>
<accession>A0A7R9C1C6</accession>
<name>A0A7R9C1C6_9CRUS</name>
<dbReference type="EMBL" id="CAJPEX010015278">
    <property type="protein sequence ID" value="CAG0925623.1"/>
    <property type="molecule type" value="Genomic_DNA"/>
</dbReference>
<proteinExistence type="predicted"/>
<dbReference type="Proteomes" id="UP000678499">
    <property type="component" value="Unassembled WGS sequence"/>
</dbReference>
<feature type="non-terminal residue" evidence="1">
    <location>
        <position position="132"/>
    </location>
</feature>
<sequence length="132" mass="15280">KTPFNFAEADPQEVWNWLLSQTPSRQHSTTLVPVTETLVNVVTPNYQFVTEGLVEQVTPEPLPQLSVDYQQDFDEDGNNEPRHFLGNDLVIATTAKPLIEADLRDNFRPFLKPHQIENHNEEQNNERFHSTR</sequence>
<feature type="non-terminal residue" evidence="1">
    <location>
        <position position="1"/>
    </location>
</feature>
<keyword evidence="2" id="KW-1185">Reference proteome</keyword>